<dbReference type="PANTHER" id="PTHR43124:SF3">
    <property type="entry name" value="CHLORAMPHENICOL EFFLUX PUMP RV0191"/>
    <property type="match status" value="1"/>
</dbReference>
<protein>
    <submittedName>
        <fullName evidence="8">Permease of the major facilitator superfamily</fullName>
    </submittedName>
</protein>
<sequence length="398" mass="40329">MNAVAPSLRQSSLHSLSLHAVLLLSMTLPMLILYAIGALGPLLIQDLGIEPGWLGYVTLSAFGVAAVLSLAAGPLVERLGSRRGLLLLFVSVALAYGLMITLPGFAGIIAAVAVCGVAQALSNPVTNLLIAQRIAPPRKAFAVGLKQSGVQLGALIAGGLLPLIAVPFGWRAAIATIIPVALLLAVTAPALAPPTPASGSRRSWLPARPGGLLLNLMAVQACAGVTLSAFVTFLPVFATQQGVSQQDAGLMVAAFGLMGVMSRLTLTSLSARLQDESWMLLGLMALTAIAIGVTQQADPDSHWRLWAGVLVVGLTAVATNAVAMGMLLRDSVFGTPATASGLLSAAFFGGFAAGAPLFGAVSGSSYGFSGAWSALVVVALAGSVAALGLALLRRRSAS</sequence>
<feature type="transmembrane region" description="Helical" evidence="6">
    <location>
        <begin position="21"/>
        <end position="41"/>
    </location>
</feature>
<dbReference type="GO" id="GO:0022857">
    <property type="term" value="F:transmembrane transporter activity"/>
    <property type="evidence" value="ECO:0007669"/>
    <property type="project" value="InterPro"/>
</dbReference>
<feature type="transmembrane region" description="Helical" evidence="6">
    <location>
        <begin position="108"/>
        <end position="130"/>
    </location>
</feature>
<evidence type="ECO:0000256" key="6">
    <source>
        <dbReference type="SAM" id="Phobius"/>
    </source>
</evidence>
<evidence type="ECO:0000259" key="7">
    <source>
        <dbReference type="PROSITE" id="PS50850"/>
    </source>
</evidence>
<dbReference type="PROSITE" id="PS50850">
    <property type="entry name" value="MFS"/>
    <property type="match status" value="1"/>
</dbReference>
<dbReference type="HOGENOM" id="CLU_044455_0_0_6"/>
<dbReference type="STRING" id="349521.HCH_02845"/>
<dbReference type="RefSeq" id="WP_011396691.1">
    <property type="nucleotide sequence ID" value="NC_007645.1"/>
</dbReference>
<evidence type="ECO:0000256" key="1">
    <source>
        <dbReference type="ARBA" id="ARBA00004651"/>
    </source>
</evidence>
<dbReference type="GO" id="GO:0005886">
    <property type="term" value="C:plasma membrane"/>
    <property type="evidence" value="ECO:0007669"/>
    <property type="project" value="UniProtKB-SubCell"/>
</dbReference>
<feature type="transmembrane region" description="Helical" evidence="6">
    <location>
        <begin position="248"/>
        <end position="266"/>
    </location>
</feature>
<keyword evidence="4 6" id="KW-1133">Transmembrane helix</keyword>
<feature type="transmembrane region" description="Helical" evidence="6">
    <location>
        <begin position="150"/>
        <end position="168"/>
    </location>
</feature>
<dbReference type="Pfam" id="PF07690">
    <property type="entry name" value="MFS_1"/>
    <property type="match status" value="1"/>
</dbReference>
<feature type="transmembrane region" description="Helical" evidence="6">
    <location>
        <begin position="303"/>
        <end position="328"/>
    </location>
</feature>
<dbReference type="KEGG" id="hch:HCH_02845"/>
<evidence type="ECO:0000256" key="3">
    <source>
        <dbReference type="ARBA" id="ARBA00022692"/>
    </source>
</evidence>
<dbReference type="OrthoDB" id="7030876at2"/>
<dbReference type="InterPro" id="IPR011701">
    <property type="entry name" value="MFS"/>
</dbReference>
<reference evidence="8 9" key="1">
    <citation type="journal article" date="2005" name="Nucleic Acids Res.">
        <title>Genomic blueprint of Hahella chejuensis, a marine microbe producing an algicidal agent.</title>
        <authorList>
            <person name="Jeong H."/>
            <person name="Yim J.H."/>
            <person name="Lee C."/>
            <person name="Choi S.-H."/>
            <person name="Park Y.K."/>
            <person name="Yoon S.H."/>
            <person name="Hur C.-G."/>
            <person name="Kang H.-Y."/>
            <person name="Kim D."/>
            <person name="Lee H.H."/>
            <person name="Park K.H."/>
            <person name="Park S.-H."/>
            <person name="Park H.-S."/>
            <person name="Lee H.K."/>
            <person name="Oh T.K."/>
            <person name="Kim J.F."/>
        </authorList>
    </citation>
    <scope>NUCLEOTIDE SEQUENCE [LARGE SCALE GENOMIC DNA]</scope>
    <source>
        <strain evidence="8 9">KCTC 2396</strain>
    </source>
</reference>
<keyword evidence="3 6" id="KW-0812">Transmembrane</keyword>
<evidence type="ECO:0000256" key="5">
    <source>
        <dbReference type="ARBA" id="ARBA00023136"/>
    </source>
</evidence>
<dbReference type="SUPFAM" id="SSF103473">
    <property type="entry name" value="MFS general substrate transporter"/>
    <property type="match status" value="1"/>
</dbReference>
<organism evidence="8 9">
    <name type="scientific">Hahella chejuensis (strain KCTC 2396)</name>
    <dbReference type="NCBI Taxonomy" id="349521"/>
    <lineage>
        <taxon>Bacteria</taxon>
        <taxon>Pseudomonadati</taxon>
        <taxon>Pseudomonadota</taxon>
        <taxon>Gammaproteobacteria</taxon>
        <taxon>Oceanospirillales</taxon>
        <taxon>Hahellaceae</taxon>
        <taxon>Hahella</taxon>
    </lineage>
</organism>
<feature type="transmembrane region" description="Helical" evidence="6">
    <location>
        <begin position="212"/>
        <end position="236"/>
    </location>
</feature>
<dbReference type="PANTHER" id="PTHR43124">
    <property type="entry name" value="PURINE EFFLUX PUMP PBUE"/>
    <property type="match status" value="1"/>
</dbReference>
<feature type="transmembrane region" description="Helical" evidence="6">
    <location>
        <begin position="371"/>
        <end position="392"/>
    </location>
</feature>
<feature type="domain" description="Major facilitator superfamily (MFS) profile" evidence="7">
    <location>
        <begin position="18"/>
        <end position="397"/>
    </location>
</feature>
<dbReference type="EMBL" id="CP000155">
    <property type="protein sequence ID" value="ABC29622.1"/>
    <property type="molecule type" value="Genomic_DNA"/>
</dbReference>
<dbReference type="InterPro" id="IPR020846">
    <property type="entry name" value="MFS_dom"/>
</dbReference>
<keyword evidence="9" id="KW-1185">Reference proteome</keyword>
<keyword evidence="2" id="KW-1003">Cell membrane</keyword>
<dbReference type="AlphaFoldDB" id="Q2SIA2"/>
<feature type="transmembrane region" description="Helical" evidence="6">
    <location>
        <begin position="278"/>
        <end position="297"/>
    </location>
</feature>
<comment type="subcellular location">
    <subcellularLocation>
        <location evidence="1">Cell membrane</location>
        <topology evidence="1">Multi-pass membrane protein</topology>
    </subcellularLocation>
</comment>
<evidence type="ECO:0000313" key="8">
    <source>
        <dbReference type="EMBL" id="ABC29622.1"/>
    </source>
</evidence>
<evidence type="ECO:0000256" key="4">
    <source>
        <dbReference type="ARBA" id="ARBA00022989"/>
    </source>
</evidence>
<evidence type="ECO:0000256" key="2">
    <source>
        <dbReference type="ARBA" id="ARBA00022475"/>
    </source>
</evidence>
<feature type="transmembrane region" description="Helical" evidence="6">
    <location>
        <begin position="84"/>
        <end position="102"/>
    </location>
</feature>
<dbReference type="Gene3D" id="1.20.1250.20">
    <property type="entry name" value="MFS general substrate transporter like domains"/>
    <property type="match status" value="2"/>
</dbReference>
<keyword evidence="5 6" id="KW-0472">Membrane</keyword>
<feature type="transmembrane region" description="Helical" evidence="6">
    <location>
        <begin position="174"/>
        <end position="192"/>
    </location>
</feature>
<gene>
    <name evidence="8" type="ordered locus">HCH_02845</name>
</gene>
<dbReference type="Proteomes" id="UP000000238">
    <property type="component" value="Chromosome"/>
</dbReference>
<name>Q2SIA2_HAHCH</name>
<dbReference type="InterPro" id="IPR036259">
    <property type="entry name" value="MFS_trans_sf"/>
</dbReference>
<feature type="transmembrane region" description="Helical" evidence="6">
    <location>
        <begin position="53"/>
        <end position="72"/>
    </location>
</feature>
<dbReference type="InterPro" id="IPR050189">
    <property type="entry name" value="MFS_Efflux_Transporters"/>
</dbReference>
<proteinExistence type="predicted"/>
<feature type="transmembrane region" description="Helical" evidence="6">
    <location>
        <begin position="340"/>
        <end position="359"/>
    </location>
</feature>
<evidence type="ECO:0000313" key="9">
    <source>
        <dbReference type="Proteomes" id="UP000000238"/>
    </source>
</evidence>
<accession>Q2SIA2</accession>
<dbReference type="eggNOG" id="COG2807">
    <property type="taxonomic scope" value="Bacteria"/>
</dbReference>